<dbReference type="GO" id="GO:0042742">
    <property type="term" value="P:defense response to bacterium"/>
    <property type="evidence" value="ECO:0007669"/>
    <property type="project" value="UniProtKB-ARBA"/>
</dbReference>
<comment type="caution">
    <text evidence="11">The sequence shown here is derived from an EMBL/GenBank/DDBJ whole genome shotgun (WGS) entry which is preliminary data.</text>
</comment>
<dbReference type="Pfam" id="PF23598">
    <property type="entry name" value="LRR_14"/>
    <property type="match status" value="1"/>
</dbReference>
<reference evidence="11" key="1">
    <citation type="journal article" date="2018" name="DNA Res.">
        <title>Multiple hybrid de novo genome assembly of finger millet, an orphan allotetraploid crop.</title>
        <authorList>
            <person name="Hatakeyama M."/>
            <person name="Aluri S."/>
            <person name="Balachadran M.T."/>
            <person name="Sivarajan S.R."/>
            <person name="Patrignani A."/>
            <person name="Gruter S."/>
            <person name="Poveda L."/>
            <person name="Shimizu-Inatsugi R."/>
            <person name="Baeten J."/>
            <person name="Francoijs K.J."/>
            <person name="Nataraja K.N."/>
            <person name="Reddy Y.A.N."/>
            <person name="Phadnis S."/>
            <person name="Ravikumar R.L."/>
            <person name="Schlapbach R."/>
            <person name="Sreeman S.M."/>
            <person name="Shimizu K.K."/>
        </authorList>
    </citation>
    <scope>NUCLEOTIDE SEQUENCE</scope>
</reference>
<dbReference type="SUPFAM" id="SSF52540">
    <property type="entry name" value="P-loop containing nucleoside triphosphate hydrolases"/>
    <property type="match status" value="1"/>
</dbReference>
<proteinExistence type="inferred from homology"/>
<evidence type="ECO:0000256" key="5">
    <source>
        <dbReference type="ARBA" id="ARBA00022821"/>
    </source>
</evidence>
<dbReference type="Proteomes" id="UP001054889">
    <property type="component" value="Unassembled WGS sequence"/>
</dbReference>
<dbReference type="InterPro" id="IPR041118">
    <property type="entry name" value="Rx_N"/>
</dbReference>
<keyword evidence="6" id="KW-0175">Coiled coil</keyword>
<feature type="domain" description="NB-ARC" evidence="7">
    <location>
        <begin position="148"/>
        <end position="234"/>
    </location>
</feature>
<keyword evidence="2" id="KW-0433">Leucine-rich repeat</keyword>
<evidence type="ECO:0000256" key="4">
    <source>
        <dbReference type="ARBA" id="ARBA00022741"/>
    </source>
</evidence>
<dbReference type="Gene3D" id="1.20.5.4130">
    <property type="match status" value="1"/>
</dbReference>
<evidence type="ECO:0000313" key="11">
    <source>
        <dbReference type="EMBL" id="GJN05232.1"/>
    </source>
</evidence>
<reference evidence="11" key="2">
    <citation type="submission" date="2021-12" db="EMBL/GenBank/DDBJ databases">
        <title>Resequencing data analysis of finger millet.</title>
        <authorList>
            <person name="Hatakeyama M."/>
            <person name="Aluri S."/>
            <person name="Balachadran M.T."/>
            <person name="Sivarajan S.R."/>
            <person name="Poveda L."/>
            <person name="Shimizu-Inatsugi R."/>
            <person name="Schlapbach R."/>
            <person name="Sreeman S.M."/>
            <person name="Shimizu K.K."/>
        </authorList>
    </citation>
    <scope>NUCLEOTIDE SEQUENCE</scope>
</reference>
<evidence type="ECO:0000259" key="10">
    <source>
        <dbReference type="Pfam" id="PF23598"/>
    </source>
</evidence>
<dbReference type="PANTHER" id="PTHR23155:SF1005">
    <property type="entry name" value="OS07G0197300 PROTEIN"/>
    <property type="match status" value="1"/>
</dbReference>
<evidence type="ECO:0000256" key="1">
    <source>
        <dbReference type="ARBA" id="ARBA00008894"/>
    </source>
</evidence>
<feature type="domain" description="Disease resistance R13L4/SHOC-2-like LRR" evidence="10">
    <location>
        <begin position="421"/>
        <end position="746"/>
    </location>
</feature>
<evidence type="ECO:0000313" key="12">
    <source>
        <dbReference type="Proteomes" id="UP001054889"/>
    </source>
</evidence>
<dbReference type="InterPro" id="IPR036388">
    <property type="entry name" value="WH-like_DNA-bd_sf"/>
</dbReference>
<evidence type="ECO:0000256" key="6">
    <source>
        <dbReference type="ARBA" id="ARBA00023054"/>
    </source>
</evidence>
<keyword evidence="12" id="KW-1185">Reference proteome</keyword>
<evidence type="ECO:0000259" key="7">
    <source>
        <dbReference type="Pfam" id="PF00931"/>
    </source>
</evidence>
<dbReference type="Gene3D" id="3.80.10.10">
    <property type="entry name" value="Ribonuclease Inhibitor"/>
    <property type="match status" value="1"/>
</dbReference>
<feature type="domain" description="Disease resistance protein winged helix" evidence="9">
    <location>
        <begin position="292"/>
        <end position="362"/>
    </location>
</feature>
<feature type="domain" description="Disease resistance N-terminal" evidence="8">
    <location>
        <begin position="9"/>
        <end position="91"/>
    </location>
</feature>
<dbReference type="SUPFAM" id="SSF52047">
    <property type="entry name" value="RNI-like"/>
    <property type="match status" value="1"/>
</dbReference>
<dbReference type="FunFam" id="1.10.10.10:FF:000322">
    <property type="entry name" value="Probable disease resistance protein At1g63360"/>
    <property type="match status" value="1"/>
</dbReference>
<dbReference type="InterPro" id="IPR058922">
    <property type="entry name" value="WHD_DRP"/>
</dbReference>
<organism evidence="11 12">
    <name type="scientific">Eleusine coracana subsp. coracana</name>
    <dbReference type="NCBI Taxonomy" id="191504"/>
    <lineage>
        <taxon>Eukaryota</taxon>
        <taxon>Viridiplantae</taxon>
        <taxon>Streptophyta</taxon>
        <taxon>Embryophyta</taxon>
        <taxon>Tracheophyta</taxon>
        <taxon>Spermatophyta</taxon>
        <taxon>Magnoliopsida</taxon>
        <taxon>Liliopsida</taxon>
        <taxon>Poales</taxon>
        <taxon>Poaceae</taxon>
        <taxon>PACMAD clade</taxon>
        <taxon>Chloridoideae</taxon>
        <taxon>Cynodonteae</taxon>
        <taxon>Eleusininae</taxon>
        <taxon>Eleusine</taxon>
    </lineage>
</organism>
<dbReference type="Gene3D" id="3.40.50.300">
    <property type="entry name" value="P-loop containing nucleotide triphosphate hydrolases"/>
    <property type="match status" value="1"/>
</dbReference>
<dbReference type="GO" id="GO:0043531">
    <property type="term" value="F:ADP binding"/>
    <property type="evidence" value="ECO:0007669"/>
    <property type="project" value="InterPro"/>
</dbReference>
<dbReference type="EMBL" id="BQKI01000012">
    <property type="protein sequence ID" value="GJN05232.1"/>
    <property type="molecule type" value="Genomic_DNA"/>
</dbReference>
<dbReference type="InterPro" id="IPR044974">
    <property type="entry name" value="Disease_R_plants"/>
</dbReference>
<dbReference type="CDD" id="cd14798">
    <property type="entry name" value="RX-CC_like"/>
    <property type="match status" value="1"/>
</dbReference>
<dbReference type="InterPro" id="IPR038005">
    <property type="entry name" value="RX-like_CC"/>
</dbReference>
<evidence type="ECO:0000256" key="3">
    <source>
        <dbReference type="ARBA" id="ARBA00022737"/>
    </source>
</evidence>
<dbReference type="Pfam" id="PF18052">
    <property type="entry name" value="Rx_N"/>
    <property type="match status" value="1"/>
</dbReference>
<sequence>MESMEHATQNLASNVGQLLAAEYRQLRGVGREIAELRDDLATMNALLRMQSEAEDGAVFHFVQEWMKQLRELAYDSEDCIDLYLLRIKCRPGEGVRARLGRLLETFFPRRSLAGQISELRARAVAISERHASRANEPGHNLVIRIVEQVDALANQLKASVQGDQYLKVFSVVGFGGVGKTTLAMEVCQRLEPEFPCQAFVSVSQAFDPSSDLKALLKRVLEQIVKPKTENEKGIKEEESLRDIDSLDADLLAKKLEDKMESNPTLEGIRQIVTISFNHLPHELKGCMMYLSIFPEDYAINKDRLMCRWIAEGLVSEKRGLTQIEVAESYLDELLSRNMIKANRLDEHKRDHSYQVHNLLLEIMVSKSLEANFISLKGGQYDGMSYDRIRRLSMHDSAEGTYSSSKIKVAVHRGAEEMNVKHVRSLSMFQLQGHKLLDQLGNFTLLRVLDLEGCEGVTNRHVRYACQLHLLRFLSLKSTNIIVGNLEHLQTLAVRTTLLDYLPETVTKLERIERRKFSKRRWDIKWMLPRGLSKMKAFRDVGLVRLRNDAEVAREVGELELLQTLDLHIGHETIGEEVLRQLALSLSKRYSLRCLSIVDISAGKILNFLHHISTPPRLLRSLGISGGINGLPGWVGSFTYLVDFAMMGTDLVGDELLGALCELPNLKTLYASWKSYREDELVARMKHKFPVLRDLRFGGALPKVIRFEEGCMENLETLELRIRSRELETSIIGIERLTNLKMITLKGDKDSPALYHGLSQG</sequence>
<evidence type="ECO:0000259" key="9">
    <source>
        <dbReference type="Pfam" id="PF23559"/>
    </source>
</evidence>
<gene>
    <name evidence="11" type="primary">ga22843</name>
    <name evidence="11" type="ORF">PR202_ga22843</name>
</gene>
<dbReference type="Pfam" id="PF00931">
    <property type="entry name" value="NB-ARC"/>
    <property type="match status" value="1"/>
</dbReference>
<dbReference type="PRINTS" id="PR00364">
    <property type="entry name" value="DISEASERSIST"/>
</dbReference>
<keyword evidence="4" id="KW-0547">Nucleotide-binding</keyword>
<dbReference type="Pfam" id="PF23559">
    <property type="entry name" value="WHD_DRP"/>
    <property type="match status" value="1"/>
</dbReference>
<dbReference type="InterPro" id="IPR002182">
    <property type="entry name" value="NB-ARC"/>
</dbReference>
<dbReference type="Gene3D" id="1.10.10.10">
    <property type="entry name" value="Winged helix-like DNA-binding domain superfamily/Winged helix DNA-binding domain"/>
    <property type="match status" value="1"/>
</dbReference>
<dbReference type="InterPro" id="IPR032675">
    <property type="entry name" value="LRR_dom_sf"/>
</dbReference>
<dbReference type="AlphaFoldDB" id="A0AAV5D527"/>
<protein>
    <submittedName>
        <fullName evidence="11">Uncharacterized protein</fullName>
    </submittedName>
</protein>
<dbReference type="InterPro" id="IPR055414">
    <property type="entry name" value="LRR_R13L4/SHOC2-like"/>
</dbReference>
<dbReference type="GO" id="GO:0002758">
    <property type="term" value="P:innate immune response-activating signaling pathway"/>
    <property type="evidence" value="ECO:0007669"/>
    <property type="project" value="UniProtKB-ARBA"/>
</dbReference>
<name>A0AAV5D527_ELECO</name>
<evidence type="ECO:0000256" key="2">
    <source>
        <dbReference type="ARBA" id="ARBA00022614"/>
    </source>
</evidence>
<keyword evidence="5" id="KW-0611">Plant defense</keyword>
<accession>A0AAV5D527</accession>
<comment type="similarity">
    <text evidence="1">Belongs to the disease resistance NB-LRR family.</text>
</comment>
<keyword evidence="3" id="KW-0677">Repeat</keyword>
<dbReference type="InterPro" id="IPR027417">
    <property type="entry name" value="P-loop_NTPase"/>
</dbReference>
<dbReference type="GO" id="GO:0009626">
    <property type="term" value="P:plant-type hypersensitive response"/>
    <property type="evidence" value="ECO:0007669"/>
    <property type="project" value="UniProtKB-ARBA"/>
</dbReference>
<evidence type="ECO:0000259" key="8">
    <source>
        <dbReference type="Pfam" id="PF18052"/>
    </source>
</evidence>
<dbReference type="PANTHER" id="PTHR23155">
    <property type="entry name" value="DISEASE RESISTANCE PROTEIN RP"/>
    <property type="match status" value="1"/>
</dbReference>